<dbReference type="EMBL" id="CP098754">
    <property type="protein sequence ID" value="WIH95518.1"/>
    <property type="molecule type" value="Genomic_DNA"/>
</dbReference>
<accession>A0AAJ6GB05</accession>
<dbReference type="Gene3D" id="3.30.420.40">
    <property type="match status" value="2"/>
</dbReference>
<dbReference type="Pfam" id="PF00480">
    <property type="entry name" value="ROK"/>
    <property type="match status" value="1"/>
</dbReference>
<proteinExistence type="inferred from homology"/>
<gene>
    <name evidence="2" type="ORF">NEH99_02990</name>
</gene>
<name>A0AAJ6GB05_BRAPL</name>
<dbReference type="RefSeq" id="WP_181894759.1">
    <property type="nucleotide sequence ID" value="NZ_CALXQO010000007.1"/>
</dbReference>
<protein>
    <submittedName>
        <fullName evidence="2">ROK family transcriptional regulator</fullName>
    </submittedName>
</protein>
<comment type="similarity">
    <text evidence="1">Belongs to the ROK (NagC/XylR) family.</text>
</comment>
<dbReference type="SUPFAM" id="SSF46785">
    <property type="entry name" value="Winged helix' DNA-binding domain"/>
    <property type="match status" value="1"/>
</dbReference>
<evidence type="ECO:0000313" key="3">
    <source>
        <dbReference type="Proteomes" id="UP001242021"/>
    </source>
</evidence>
<dbReference type="PANTHER" id="PTHR18964">
    <property type="entry name" value="ROK (REPRESSOR, ORF, KINASE) FAMILY"/>
    <property type="match status" value="1"/>
</dbReference>
<dbReference type="InterPro" id="IPR036390">
    <property type="entry name" value="WH_DNA-bd_sf"/>
</dbReference>
<evidence type="ECO:0000256" key="1">
    <source>
        <dbReference type="ARBA" id="ARBA00006479"/>
    </source>
</evidence>
<dbReference type="SUPFAM" id="SSF53067">
    <property type="entry name" value="Actin-like ATPase domain"/>
    <property type="match status" value="1"/>
</dbReference>
<reference evidence="2" key="1">
    <citation type="submission" date="2022-06" db="EMBL/GenBank/DDBJ databases">
        <title>Brachyspira pilosicoli from pigs in Switzerland.</title>
        <authorList>
            <person name="Schmitt S."/>
            <person name="Arnold M."/>
            <person name="Rossano A."/>
            <person name="Perreten V."/>
        </authorList>
    </citation>
    <scope>NUCLEOTIDE SEQUENCE</scope>
    <source>
        <strain evidence="2">MEI4028</strain>
    </source>
</reference>
<dbReference type="AlphaFoldDB" id="A0AAJ6GB05"/>
<sequence length="371" mass="41830">MVYKKSNNIDVKKINKNIIYKYILENKKVSKHNISISLNISMPTVWQNLKELLDRNLIQEVGEFESSGGRKAKAISVVENAKFAVGVDITKNHISLVLVNLLGNVIKNIRLKKAFSYTDEYFLWFEKSIKDFILDIDVNSILGVGISIPGIIDKSGSYITSSHVLKLEGVPCDDFSKYIPFNCIFMNDANAAGFAESRYIENNAIYLSLSNSVGGAIIFSKELYTGDNLRAGEFGHVTIIPNGEKCYCGKKGCLDCYCRANLLSDLTDGKLNMFFEKLNSGDNKMREVWNEYLYYLSIAVNNLRMNFDCDIVIGGYVGGYFADYLDDFKYKVSKLNTFENNADYIRVCKHHFEGAALGAALQHIYSFIKSI</sequence>
<organism evidence="2 3">
    <name type="scientific">Brachyspira pilosicoli</name>
    <name type="common">Serpulina pilosicoli</name>
    <dbReference type="NCBI Taxonomy" id="52584"/>
    <lineage>
        <taxon>Bacteria</taxon>
        <taxon>Pseudomonadati</taxon>
        <taxon>Spirochaetota</taxon>
        <taxon>Spirochaetia</taxon>
        <taxon>Brachyspirales</taxon>
        <taxon>Brachyspiraceae</taxon>
        <taxon>Brachyspira</taxon>
    </lineage>
</organism>
<dbReference type="Gene3D" id="1.10.10.10">
    <property type="entry name" value="Winged helix-like DNA-binding domain superfamily/Winged helix DNA-binding domain"/>
    <property type="match status" value="1"/>
</dbReference>
<dbReference type="Proteomes" id="UP001242021">
    <property type="component" value="Chromosome"/>
</dbReference>
<dbReference type="InterPro" id="IPR036388">
    <property type="entry name" value="WH-like_DNA-bd_sf"/>
</dbReference>
<dbReference type="InterPro" id="IPR043129">
    <property type="entry name" value="ATPase_NBD"/>
</dbReference>
<evidence type="ECO:0000313" key="2">
    <source>
        <dbReference type="EMBL" id="WIH95518.1"/>
    </source>
</evidence>
<dbReference type="PANTHER" id="PTHR18964:SF149">
    <property type="entry name" value="BIFUNCTIONAL UDP-N-ACETYLGLUCOSAMINE 2-EPIMERASE_N-ACETYLMANNOSAMINE KINASE"/>
    <property type="match status" value="1"/>
</dbReference>
<dbReference type="InterPro" id="IPR000600">
    <property type="entry name" value="ROK"/>
</dbReference>